<accession>A0AB34GL52</accession>
<evidence type="ECO:0000313" key="2">
    <source>
        <dbReference type="EMBL" id="KAJ8779526.1"/>
    </source>
</evidence>
<feature type="region of interest" description="Disordered" evidence="1">
    <location>
        <begin position="1"/>
        <end position="25"/>
    </location>
</feature>
<gene>
    <name evidence="2" type="ORF">J1605_012410</name>
</gene>
<organism evidence="2 3">
    <name type="scientific">Eschrichtius robustus</name>
    <name type="common">California gray whale</name>
    <name type="synonym">Eschrichtius gibbosus</name>
    <dbReference type="NCBI Taxonomy" id="9764"/>
    <lineage>
        <taxon>Eukaryota</taxon>
        <taxon>Metazoa</taxon>
        <taxon>Chordata</taxon>
        <taxon>Craniata</taxon>
        <taxon>Vertebrata</taxon>
        <taxon>Euteleostomi</taxon>
        <taxon>Mammalia</taxon>
        <taxon>Eutheria</taxon>
        <taxon>Laurasiatheria</taxon>
        <taxon>Artiodactyla</taxon>
        <taxon>Whippomorpha</taxon>
        <taxon>Cetacea</taxon>
        <taxon>Mysticeti</taxon>
        <taxon>Eschrichtiidae</taxon>
        <taxon>Eschrichtius</taxon>
    </lineage>
</organism>
<evidence type="ECO:0000256" key="1">
    <source>
        <dbReference type="SAM" id="MobiDB-lite"/>
    </source>
</evidence>
<dbReference type="Proteomes" id="UP001159641">
    <property type="component" value="Unassembled WGS sequence"/>
</dbReference>
<reference evidence="2 3" key="1">
    <citation type="submission" date="2022-11" db="EMBL/GenBank/DDBJ databases">
        <title>Whole genome sequence of Eschrichtius robustus ER-17-0199.</title>
        <authorList>
            <person name="Bruniche-Olsen A."/>
            <person name="Black A.N."/>
            <person name="Fields C.J."/>
            <person name="Walden K."/>
            <person name="Dewoody J.A."/>
        </authorList>
    </citation>
    <scope>NUCLEOTIDE SEQUENCE [LARGE SCALE GENOMIC DNA]</scope>
    <source>
        <strain evidence="2">ER-17-0199</strain>
        <tissue evidence="2">Blubber</tissue>
    </source>
</reference>
<sequence length="25" mass="2557">MGSQSSKAPGDYVTTEEAAASEPNE</sequence>
<dbReference type="EMBL" id="JAIQCJ010002214">
    <property type="protein sequence ID" value="KAJ8779526.1"/>
    <property type="molecule type" value="Genomic_DNA"/>
</dbReference>
<name>A0AB34GL52_ESCRO</name>
<evidence type="ECO:0000313" key="3">
    <source>
        <dbReference type="Proteomes" id="UP001159641"/>
    </source>
</evidence>
<proteinExistence type="predicted"/>
<protein>
    <submittedName>
        <fullName evidence="2">Uncharacterized protein</fullName>
    </submittedName>
</protein>
<keyword evidence="3" id="KW-1185">Reference proteome</keyword>
<dbReference type="AlphaFoldDB" id="A0AB34GL52"/>
<comment type="caution">
    <text evidence="2">The sequence shown here is derived from an EMBL/GenBank/DDBJ whole genome shotgun (WGS) entry which is preliminary data.</text>
</comment>